<protein>
    <submittedName>
        <fullName evidence="1">Uncharacterized protein</fullName>
    </submittedName>
</protein>
<evidence type="ECO:0000313" key="2">
    <source>
        <dbReference type="Proteomes" id="UP000280066"/>
    </source>
</evidence>
<name>A0A3R9NTA9_9BACT</name>
<sequence>MTTSATNSAPDEWDDLLNHLRHVREQVQQHGPLPDHEKAEAMDAFHRGLALLENQVRDIRGNLKGSSGKW</sequence>
<proteinExistence type="predicted"/>
<dbReference type="RefSeq" id="WP_125425639.1">
    <property type="nucleotide sequence ID" value="NZ_RWIS01000001.1"/>
</dbReference>
<dbReference type="Proteomes" id="UP000280066">
    <property type="component" value="Unassembled WGS sequence"/>
</dbReference>
<reference evidence="1 2" key="1">
    <citation type="submission" date="2018-12" db="EMBL/GenBank/DDBJ databases">
        <authorList>
            <person name="Feng G."/>
            <person name="Zhu H."/>
        </authorList>
    </citation>
    <scope>NUCLEOTIDE SEQUENCE [LARGE SCALE GENOMIC DNA]</scope>
    <source>
        <strain evidence="1 2">9PBR-2</strain>
    </source>
</reference>
<gene>
    <name evidence="1" type="ORF">EI290_00720</name>
</gene>
<organism evidence="1 2">
    <name type="scientific">Hymenobacter metallilatus</name>
    <dbReference type="NCBI Taxonomy" id="2493666"/>
    <lineage>
        <taxon>Bacteria</taxon>
        <taxon>Pseudomonadati</taxon>
        <taxon>Bacteroidota</taxon>
        <taxon>Cytophagia</taxon>
        <taxon>Cytophagales</taxon>
        <taxon>Hymenobacteraceae</taxon>
        <taxon>Hymenobacter</taxon>
    </lineage>
</organism>
<comment type="caution">
    <text evidence="1">The sequence shown here is derived from an EMBL/GenBank/DDBJ whole genome shotgun (WGS) entry which is preliminary data.</text>
</comment>
<evidence type="ECO:0000313" key="1">
    <source>
        <dbReference type="EMBL" id="RSK37217.1"/>
    </source>
</evidence>
<accession>A0A3R9NTA9</accession>
<dbReference type="AlphaFoldDB" id="A0A3R9NTA9"/>
<keyword evidence="2" id="KW-1185">Reference proteome</keyword>
<dbReference type="OrthoDB" id="886997at2"/>
<dbReference type="EMBL" id="RWIS01000001">
    <property type="protein sequence ID" value="RSK37217.1"/>
    <property type="molecule type" value="Genomic_DNA"/>
</dbReference>